<dbReference type="SMART" id="SM00895">
    <property type="entry name" value="FCD"/>
    <property type="match status" value="1"/>
</dbReference>
<dbReference type="SMART" id="SM00345">
    <property type="entry name" value="HTH_GNTR"/>
    <property type="match status" value="1"/>
</dbReference>
<dbReference type="InterPro" id="IPR011711">
    <property type="entry name" value="GntR_C"/>
</dbReference>
<dbReference type="Pfam" id="PF00392">
    <property type="entry name" value="GntR"/>
    <property type="match status" value="1"/>
</dbReference>
<gene>
    <name evidence="5" type="ORF">BJ994_002861</name>
</gene>
<evidence type="ECO:0000313" key="5">
    <source>
        <dbReference type="EMBL" id="NJC23785.1"/>
    </source>
</evidence>
<evidence type="ECO:0000259" key="4">
    <source>
        <dbReference type="PROSITE" id="PS50949"/>
    </source>
</evidence>
<dbReference type="Gene3D" id="1.20.120.530">
    <property type="entry name" value="GntR ligand-binding domain-like"/>
    <property type="match status" value="1"/>
</dbReference>
<dbReference type="SUPFAM" id="SSF46785">
    <property type="entry name" value="Winged helix' DNA-binding domain"/>
    <property type="match status" value="1"/>
</dbReference>
<evidence type="ECO:0000256" key="3">
    <source>
        <dbReference type="ARBA" id="ARBA00023163"/>
    </source>
</evidence>
<dbReference type="GO" id="GO:0043565">
    <property type="term" value="F:sequence-specific DNA binding"/>
    <property type="evidence" value="ECO:0007669"/>
    <property type="project" value="InterPro"/>
</dbReference>
<keyword evidence="2 5" id="KW-0238">DNA-binding</keyword>
<name>A0A846RW15_9MICC</name>
<evidence type="ECO:0000256" key="2">
    <source>
        <dbReference type="ARBA" id="ARBA00023125"/>
    </source>
</evidence>
<keyword evidence="6" id="KW-1185">Reference proteome</keyword>
<keyword evidence="1" id="KW-0805">Transcription regulation</keyword>
<dbReference type="InterPro" id="IPR000485">
    <property type="entry name" value="AsnC-type_HTH_dom"/>
</dbReference>
<evidence type="ECO:0000256" key="1">
    <source>
        <dbReference type="ARBA" id="ARBA00023015"/>
    </source>
</evidence>
<dbReference type="PRINTS" id="PR00035">
    <property type="entry name" value="HTHGNTR"/>
</dbReference>
<dbReference type="PANTHER" id="PTHR43537">
    <property type="entry name" value="TRANSCRIPTIONAL REGULATOR, GNTR FAMILY"/>
    <property type="match status" value="1"/>
</dbReference>
<dbReference type="InterPro" id="IPR036388">
    <property type="entry name" value="WH-like_DNA-bd_sf"/>
</dbReference>
<proteinExistence type="predicted"/>
<dbReference type="GO" id="GO:0003700">
    <property type="term" value="F:DNA-binding transcription factor activity"/>
    <property type="evidence" value="ECO:0007669"/>
    <property type="project" value="InterPro"/>
</dbReference>
<accession>A0A846RW15</accession>
<dbReference type="Proteomes" id="UP000547458">
    <property type="component" value="Unassembled WGS sequence"/>
</dbReference>
<dbReference type="Pfam" id="PF07729">
    <property type="entry name" value="FCD"/>
    <property type="match status" value="1"/>
</dbReference>
<evidence type="ECO:0000313" key="6">
    <source>
        <dbReference type="Proteomes" id="UP000547458"/>
    </source>
</evidence>
<feature type="domain" description="HTH gntR-type" evidence="4">
    <location>
        <begin position="17"/>
        <end position="84"/>
    </location>
</feature>
<keyword evidence="3" id="KW-0804">Transcription</keyword>
<dbReference type="InterPro" id="IPR000524">
    <property type="entry name" value="Tscrpt_reg_HTH_GntR"/>
</dbReference>
<dbReference type="Gene3D" id="1.10.10.10">
    <property type="entry name" value="Winged helix-like DNA-binding domain superfamily/Winged helix DNA-binding domain"/>
    <property type="match status" value="1"/>
</dbReference>
<dbReference type="InterPro" id="IPR036390">
    <property type="entry name" value="WH_DNA-bd_sf"/>
</dbReference>
<dbReference type="EMBL" id="JAATJL010000001">
    <property type="protein sequence ID" value="NJC23785.1"/>
    <property type="molecule type" value="Genomic_DNA"/>
</dbReference>
<dbReference type="AlphaFoldDB" id="A0A846RW15"/>
<protein>
    <submittedName>
        <fullName evidence="5">DNA-binding GntR family transcriptional regulator</fullName>
    </submittedName>
</protein>
<dbReference type="PANTHER" id="PTHR43537:SF24">
    <property type="entry name" value="GLUCONATE OPERON TRANSCRIPTIONAL REPRESSOR"/>
    <property type="match status" value="1"/>
</dbReference>
<dbReference type="PROSITE" id="PS50949">
    <property type="entry name" value="HTH_GNTR"/>
    <property type="match status" value="1"/>
</dbReference>
<dbReference type="CDD" id="cd07377">
    <property type="entry name" value="WHTH_GntR"/>
    <property type="match status" value="1"/>
</dbReference>
<dbReference type="SUPFAM" id="SSF48008">
    <property type="entry name" value="GntR ligand-binding domain-like"/>
    <property type="match status" value="1"/>
</dbReference>
<reference evidence="5 6" key="1">
    <citation type="submission" date="2020-03" db="EMBL/GenBank/DDBJ databases">
        <title>Sequencing the genomes of 1000 actinobacteria strains.</title>
        <authorList>
            <person name="Klenk H.-P."/>
        </authorList>
    </citation>
    <scope>NUCLEOTIDE SEQUENCE [LARGE SCALE GENOMIC DNA]</scope>
    <source>
        <strain evidence="5 6">DSM 16403</strain>
    </source>
</reference>
<dbReference type="RefSeq" id="WP_167995115.1">
    <property type="nucleotide sequence ID" value="NZ_JAATJL010000001.1"/>
</dbReference>
<dbReference type="InterPro" id="IPR008920">
    <property type="entry name" value="TF_FadR/GntR_C"/>
</dbReference>
<organism evidence="5 6">
    <name type="scientific">Arthrobacter pigmenti</name>
    <dbReference type="NCBI Taxonomy" id="271432"/>
    <lineage>
        <taxon>Bacteria</taxon>
        <taxon>Bacillati</taxon>
        <taxon>Actinomycetota</taxon>
        <taxon>Actinomycetes</taxon>
        <taxon>Micrococcales</taxon>
        <taxon>Micrococcaceae</taxon>
        <taxon>Arthrobacter</taxon>
    </lineage>
</organism>
<comment type="caution">
    <text evidence="5">The sequence shown here is derived from an EMBL/GenBank/DDBJ whole genome shotgun (WGS) entry which is preliminary data.</text>
</comment>
<dbReference type="PRINTS" id="PR00033">
    <property type="entry name" value="HTHASNC"/>
</dbReference>
<sequence>MSTLDSTWSPEMGRIAAPLREQVVATLRRAILDRAFDPGQRLVERELIERLGVSRTTVREAIRELASEGLVTVIPQRGAIVSSPSLAEAIDLYEVRAALESILVARFTERADEKQVVALQITSTALARCSSAAEEISNILEAKDRFYGALLEGAESPVLAQLLSGIQARVQILRATSLSAPGRITEAASEIEGIVAAIERRDAKEASQLMAAHIRAAAETALGHLSPSEVQVGADHR</sequence>